<evidence type="ECO:0000313" key="2">
    <source>
        <dbReference type="Proteomes" id="UP000077787"/>
    </source>
</evidence>
<protein>
    <recommendedName>
        <fullName evidence="3">DUF1652 domain-containing protein</fullName>
    </recommendedName>
</protein>
<dbReference type="AlphaFoldDB" id="A0A172WVC1"/>
<dbReference type="OrthoDB" id="6990951at2"/>
<dbReference type="Proteomes" id="UP000077787">
    <property type="component" value="Chromosome"/>
</dbReference>
<proteinExistence type="predicted"/>
<evidence type="ECO:0000313" key="1">
    <source>
        <dbReference type="EMBL" id="ANF27471.1"/>
    </source>
</evidence>
<sequence length="90" mass="9917">MIRIRLPEALALVQEHFRPLLFTASMDSPQTIQAMLLDELTGESLVLTGLPCGVSVTRAQLAGLISVIELDVIALRPALLERLRERQIAI</sequence>
<dbReference type="EMBL" id="CP015641">
    <property type="protein sequence ID" value="ANF27471.1"/>
    <property type="molecule type" value="Genomic_DNA"/>
</dbReference>
<organism evidence="1 2">
    <name type="scientific">Stutzerimonas stutzeri</name>
    <name type="common">Pseudomonas stutzeri</name>
    <dbReference type="NCBI Taxonomy" id="316"/>
    <lineage>
        <taxon>Bacteria</taxon>
        <taxon>Pseudomonadati</taxon>
        <taxon>Pseudomonadota</taxon>
        <taxon>Gammaproteobacteria</taxon>
        <taxon>Pseudomonadales</taxon>
        <taxon>Pseudomonadaceae</taxon>
        <taxon>Stutzerimonas</taxon>
    </lineage>
</organism>
<evidence type="ECO:0008006" key="3">
    <source>
        <dbReference type="Google" id="ProtNLM"/>
    </source>
</evidence>
<gene>
    <name evidence="1" type="ORF">PS273GM_21220</name>
</gene>
<name>A0A172WVC1_STUST</name>
<dbReference type="InterPro" id="IPR012448">
    <property type="entry name" value="DUF1652"/>
</dbReference>
<dbReference type="Pfam" id="PF07865">
    <property type="entry name" value="DUF1652"/>
    <property type="match status" value="1"/>
</dbReference>
<accession>A0A172WVC1</accession>
<dbReference type="eggNOG" id="ENOG5031FVT">
    <property type="taxonomic scope" value="Bacteria"/>
</dbReference>
<reference evidence="1 2" key="1">
    <citation type="submission" date="2016-05" db="EMBL/GenBank/DDBJ databases">
        <title>Genome sequence of Pseudomonas stutzeri 273 and identification of the exopolysaccharide biosynthesis locus.</title>
        <authorList>
            <person name="Wu S."/>
            <person name="Sun C."/>
        </authorList>
    </citation>
    <scope>NUCLEOTIDE SEQUENCE [LARGE SCALE GENOMIC DNA]</scope>
    <source>
        <strain evidence="1 2">273</strain>
    </source>
</reference>
<dbReference type="RefSeq" id="WP_046163637.1">
    <property type="nucleotide sequence ID" value="NZ_CP015641.1"/>
</dbReference>